<gene>
    <name evidence="1" type="ORF">OVA965_LOCUS32113</name>
    <name evidence="2" type="ORF">TMI583_LOCUS32969</name>
</gene>
<dbReference type="EMBL" id="CAJOBA010046453">
    <property type="protein sequence ID" value="CAF4189626.1"/>
    <property type="molecule type" value="Genomic_DNA"/>
</dbReference>
<name>A0A8S2F835_9BILA</name>
<dbReference type="EMBL" id="CAJNOK010024757">
    <property type="protein sequence ID" value="CAF1381137.1"/>
    <property type="molecule type" value="Genomic_DNA"/>
</dbReference>
<evidence type="ECO:0000313" key="1">
    <source>
        <dbReference type="EMBL" id="CAF1381137.1"/>
    </source>
</evidence>
<dbReference type="Proteomes" id="UP000682733">
    <property type="component" value="Unassembled WGS sequence"/>
</dbReference>
<protein>
    <submittedName>
        <fullName evidence="1">Uncharacterized protein</fullName>
    </submittedName>
</protein>
<feature type="non-terminal residue" evidence="1">
    <location>
        <position position="1"/>
    </location>
</feature>
<evidence type="ECO:0000313" key="3">
    <source>
        <dbReference type="Proteomes" id="UP000677228"/>
    </source>
</evidence>
<evidence type="ECO:0000313" key="2">
    <source>
        <dbReference type="EMBL" id="CAF4189626.1"/>
    </source>
</evidence>
<organism evidence="1 3">
    <name type="scientific">Didymodactylos carnosus</name>
    <dbReference type="NCBI Taxonomy" id="1234261"/>
    <lineage>
        <taxon>Eukaryota</taxon>
        <taxon>Metazoa</taxon>
        <taxon>Spiralia</taxon>
        <taxon>Gnathifera</taxon>
        <taxon>Rotifera</taxon>
        <taxon>Eurotatoria</taxon>
        <taxon>Bdelloidea</taxon>
        <taxon>Philodinida</taxon>
        <taxon>Philodinidae</taxon>
        <taxon>Didymodactylos</taxon>
    </lineage>
</organism>
<comment type="caution">
    <text evidence="1">The sequence shown here is derived from an EMBL/GenBank/DDBJ whole genome shotgun (WGS) entry which is preliminary data.</text>
</comment>
<reference evidence="1" key="1">
    <citation type="submission" date="2021-02" db="EMBL/GenBank/DDBJ databases">
        <authorList>
            <person name="Nowell W R."/>
        </authorList>
    </citation>
    <scope>NUCLEOTIDE SEQUENCE</scope>
</reference>
<accession>A0A8S2F835</accession>
<dbReference type="AlphaFoldDB" id="A0A8S2F835"/>
<proteinExistence type="predicted"/>
<dbReference type="Proteomes" id="UP000677228">
    <property type="component" value="Unassembled WGS sequence"/>
</dbReference>
<sequence length="108" mass="12661">MIRKSFTQVDLELDDTELLSLLDDLKCKNVLRDNNIPEQLRKDHPMKNVIISEDLSRKNAKIFTTARQRVQKSKRHQIFSSNGRVFYRNSANQVIHLKTLPDIDKLLT</sequence>